<dbReference type="KEGG" id="ptes:JQU52_01240"/>
<protein>
    <submittedName>
        <fullName evidence="2">Uncharacterized protein</fullName>
    </submittedName>
</protein>
<evidence type="ECO:0000256" key="1">
    <source>
        <dbReference type="SAM" id="Phobius"/>
    </source>
</evidence>
<accession>A0A892ZJW0</accession>
<reference evidence="2" key="1">
    <citation type="submission" date="2021-02" db="EMBL/GenBank/DDBJ databases">
        <title>Neisseriaceae sp. 26B isolated from the cloaca of a Common Toad-headed Turtle (Mesoclemmys nasuta).</title>
        <authorList>
            <person name="Spergser J."/>
            <person name="Busse H.-J."/>
        </authorList>
    </citation>
    <scope>NUCLEOTIDE SEQUENCE</scope>
    <source>
        <strain evidence="2">26B</strain>
    </source>
</reference>
<gene>
    <name evidence="2" type="ORF">JQU52_01240</name>
</gene>
<keyword evidence="3" id="KW-1185">Reference proteome</keyword>
<keyword evidence="1" id="KW-1133">Transmembrane helix</keyword>
<sequence length="104" mass="11962">MNDYIRVLLWVLWLPLYLWCGIHLWGWSPLQTLANIGGVGIASFAGYFMASVAYGAIIDLYNKYSTAIRTIQQNKTQFRAFCKWQQKQQQEQQPRSALSNGFPA</sequence>
<dbReference type="RefSeq" id="WP_230339386.1">
    <property type="nucleotide sequence ID" value="NZ_CP069798.1"/>
</dbReference>
<dbReference type="AlphaFoldDB" id="A0A892ZJW0"/>
<evidence type="ECO:0000313" key="2">
    <source>
        <dbReference type="EMBL" id="QRQ82097.1"/>
    </source>
</evidence>
<keyword evidence="1" id="KW-0812">Transmembrane</keyword>
<dbReference type="EMBL" id="CP069798">
    <property type="protein sequence ID" value="QRQ82097.1"/>
    <property type="molecule type" value="Genomic_DNA"/>
</dbReference>
<feature type="transmembrane region" description="Helical" evidence="1">
    <location>
        <begin position="39"/>
        <end position="61"/>
    </location>
</feature>
<keyword evidence="1" id="KW-0472">Membrane</keyword>
<organism evidence="2 3">
    <name type="scientific">Paralysiella testudinis</name>
    <dbReference type="NCBI Taxonomy" id="2809020"/>
    <lineage>
        <taxon>Bacteria</taxon>
        <taxon>Pseudomonadati</taxon>
        <taxon>Pseudomonadota</taxon>
        <taxon>Betaproteobacteria</taxon>
        <taxon>Neisseriales</taxon>
        <taxon>Neisseriaceae</taxon>
        <taxon>Paralysiella</taxon>
    </lineage>
</organism>
<dbReference type="Proteomes" id="UP000653156">
    <property type="component" value="Chromosome"/>
</dbReference>
<evidence type="ECO:0000313" key="3">
    <source>
        <dbReference type="Proteomes" id="UP000653156"/>
    </source>
</evidence>
<proteinExistence type="predicted"/>
<name>A0A892ZJW0_9NEIS</name>
<feature type="transmembrane region" description="Helical" evidence="1">
    <location>
        <begin position="7"/>
        <end position="27"/>
    </location>
</feature>